<dbReference type="Gene3D" id="3.40.50.12780">
    <property type="entry name" value="N-terminal domain of ligase-like"/>
    <property type="match status" value="1"/>
</dbReference>
<dbReference type="InterPro" id="IPR000873">
    <property type="entry name" value="AMP-dep_synth/lig_dom"/>
</dbReference>
<dbReference type="OrthoDB" id="9803968at2"/>
<evidence type="ECO:0000256" key="5">
    <source>
        <dbReference type="ARBA" id="ARBA00023136"/>
    </source>
</evidence>
<dbReference type="Pfam" id="PF00501">
    <property type="entry name" value="AMP-binding"/>
    <property type="match status" value="1"/>
</dbReference>
<proteinExistence type="inferred from homology"/>
<accession>A0A330LKK9</accession>
<evidence type="ECO:0000259" key="10">
    <source>
        <dbReference type="Pfam" id="PF00501"/>
    </source>
</evidence>
<evidence type="ECO:0000256" key="6">
    <source>
        <dbReference type="ARBA" id="ARBA00026121"/>
    </source>
</evidence>
<dbReference type="InterPro" id="IPR020845">
    <property type="entry name" value="AMP-binding_CS"/>
</dbReference>
<feature type="transmembrane region" description="Helical" evidence="9">
    <location>
        <begin position="297"/>
        <end position="314"/>
    </location>
</feature>
<dbReference type="PANTHER" id="PTHR43767">
    <property type="entry name" value="LONG-CHAIN-FATTY-ACID--COA LIGASE"/>
    <property type="match status" value="1"/>
</dbReference>
<comment type="pathway">
    <text evidence="2">Lipid metabolism; fatty acid beta-oxidation.</text>
</comment>
<keyword evidence="13" id="KW-1185">Reference proteome</keyword>
<feature type="domain" description="AMP-dependent synthetase/ligase" evidence="10">
    <location>
        <begin position="30"/>
        <end position="419"/>
    </location>
</feature>
<evidence type="ECO:0000313" key="12">
    <source>
        <dbReference type="EMBL" id="SQD77554.1"/>
    </source>
</evidence>
<feature type="transmembrane region" description="Helical" evidence="9">
    <location>
        <begin position="257"/>
        <end position="277"/>
    </location>
</feature>
<evidence type="ECO:0000256" key="1">
    <source>
        <dbReference type="ARBA" id="ARBA00004170"/>
    </source>
</evidence>
<evidence type="ECO:0000256" key="8">
    <source>
        <dbReference type="ARBA" id="ARBA00042773"/>
    </source>
</evidence>
<dbReference type="PROSITE" id="PS00455">
    <property type="entry name" value="AMP_BINDING"/>
    <property type="match status" value="1"/>
</dbReference>
<dbReference type="Gene3D" id="3.30.300.30">
    <property type="match status" value="1"/>
</dbReference>
<protein>
    <recommendedName>
        <fullName evidence="7">Long-chain-fatty-acid--CoA ligase</fullName>
        <ecNumber evidence="6">6.2.1.3</ecNumber>
    </recommendedName>
    <alternativeName>
        <fullName evidence="8">Long-chain acyl-CoA synthetase</fullName>
    </alternativeName>
</protein>
<comment type="subcellular location">
    <subcellularLocation>
        <location evidence="1">Membrane</location>
        <topology evidence="1">Peripheral membrane protein</topology>
    </subcellularLocation>
</comment>
<dbReference type="FunFam" id="3.40.50.12780:FF:000003">
    <property type="entry name" value="Long-chain-fatty-acid--CoA ligase FadD"/>
    <property type="match status" value="1"/>
</dbReference>
<feature type="domain" description="AMP-binding enzyme C-terminal" evidence="11">
    <location>
        <begin position="470"/>
        <end position="544"/>
    </location>
</feature>
<evidence type="ECO:0000259" key="11">
    <source>
        <dbReference type="Pfam" id="PF13193"/>
    </source>
</evidence>
<evidence type="ECO:0000256" key="2">
    <source>
        <dbReference type="ARBA" id="ARBA00005005"/>
    </source>
</evidence>
<dbReference type="SUPFAM" id="SSF56801">
    <property type="entry name" value="Acetyl-CoA synthetase-like"/>
    <property type="match status" value="1"/>
</dbReference>
<evidence type="ECO:0000313" key="13">
    <source>
        <dbReference type="Proteomes" id="UP000250163"/>
    </source>
</evidence>
<evidence type="ECO:0000256" key="3">
    <source>
        <dbReference type="ARBA" id="ARBA00006432"/>
    </source>
</evidence>
<keyword evidence="9" id="KW-0812">Transmembrane</keyword>
<dbReference type="AlphaFoldDB" id="A0A330LKK9"/>
<sequence length="559" mass="62463">MEKPWLKNYPSDVPEFIDLAQYDSVLDIVEQSCETHADSIAFLNMGATLTFRQLEQQSRAFAAYLQHELKMQPGDRCAIMMPNLLQYPIALFGILRAGLIAVNVNPLYTQRELQHQLADSGARMIVAISNFGATLEKVLPQTSIEHVIMTHIGDLLPQPKRTLVNFAIKYVKKMIPAFHIENAISIRKVLAAGRKLSYHRPACKPEDIAYLQYTGGTTGIAKGAMLTHRNIVANVLQVYGQFSPRTLLSKDYVVTPLPLYHIFANSVSLMFIMMIGGRNLLITNPRDMDSFIKELQGYPFTIFFGLNTLFSGMLKNEKFRALDFSNARFTIAGGMPTQEDVAKEWQAVTGMPVVEGYGLTECSPVVCSGIHTQQKYTAGIGVPLPSTEMRVVNDDHQALGINVVGELQVRGPQVMAGYWKQAEATAESIDADGWFSTGDMARMDKDGYFFIVDRKKDMILVSGFNVYSVEIEEILLLHPDIEEAAVIGLPHAVTGERVKAFICSSNKTLTSKEVQTHCRRYLTAYKVPRVIEFRDDLPKSSVGKVLKRELLTPVTDERI</sequence>
<dbReference type="CDD" id="cd05936">
    <property type="entry name" value="FC-FACS_FadD_like"/>
    <property type="match status" value="1"/>
</dbReference>
<evidence type="ECO:0000256" key="7">
    <source>
        <dbReference type="ARBA" id="ARBA00039545"/>
    </source>
</evidence>
<dbReference type="PANTHER" id="PTHR43767:SF8">
    <property type="entry name" value="LONG-CHAIN-FATTY-ACID--COA LIGASE"/>
    <property type="match status" value="1"/>
</dbReference>
<gene>
    <name evidence="12" type="primary">fadD</name>
    <name evidence="12" type="ORF">MORIYA_1076</name>
</gene>
<dbReference type="EMBL" id="LS483250">
    <property type="protein sequence ID" value="SQD77554.1"/>
    <property type="molecule type" value="Genomic_DNA"/>
</dbReference>
<comment type="similarity">
    <text evidence="3">Belongs to the ATP-dependent AMP-binding enzyme family.</text>
</comment>
<dbReference type="RefSeq" id="WP_112713243.1">
    <property type="nucleotide sequence ID" value="NZ_LS483250.1"/>
</dbReference>
<dbReference type="KEGG" id="mya:MORIYA_1076"/>
<evidence type="ECO:0000256" key="9">
    <source>
        <dbReference type="SAM" id="Phobius"/>
    </source>
</evidence>
<keyword evidence="9" id="KW-1133">Transmembrane helix</keyword>
<keyword evidence="5 9" id="KW-0472">Membrane</keyword>
<keyword evidence="4 12" id="KW-0436">Ligase</keyword>
<evidence type="ECO:0000256" key="4">
    <source>
        <dbReference type="ARBA" id="ARBA00022598"/>
    </source>
</evidence>
<name>A0A330LKK9_9GAMM</name>
<dbReference type="GO" id="GO:0016020">
    <property type="term" value="C:membrane"/>
    <property type="evidence" value="ECO:0007669"/>
    <property type="project" value="UniProtKB-SubCell"/>
</dbReference>
<organism evidence="12 13">
    <name type="scientific">Moritella yayanosii</name>
    <dbReference type="NCBI Taxonomy" id="69539"/>
    <lineage>
        <taxon>Bacteria</taxon>
        <taxon>Pseudomonadati</taxon>
        <taxon>Pseudomonadota</taxon>
        <taxon>Gammaproteobacteria</taxon>
        <taxon>Alteromonadales</taxon>
        <taxon>Moritellaceae</taxon>
        <taxon>Moritella</taxon>
    </lineage>
</organism>
<dbReference type="GO" id="GO:0004467">
    <property type="term" value="F:long-chain fatty acid-CoA ligase activity"/>
    <property type="evidence" value="ECO:0007669"/>
    <property type="project" value="UniProtKB-EC"/>
</dbReference>
<dbReference type="Pfam" id="PF13193">
    <property type="entry name" value="AMP-binding_C"/>
    <property type="match status" value="1"/>
</dbReference>
<dbReference type="EC" id="6.2.1.3" evidence="6"/>
<dbReference type="InterPro" id="IPR042099">
    <property type="entry name" value="ANL_N_sf"/>
</dbReference>
<dbReference type="InterPro" id="IPR025110">
    <property type="entry name" value="AMP-bd_C"/>
</dbReference>
<dbReference type="InterPro" id="IPR050237">
    <property type="entry name" value="ATP-dep_AMP-bd_enzyme"/>
</dbReference>
<reference evidence="13" key="1">
    <citation type="submission" date="2018-05" db="EMBL/GenBank/DDBJ databases">
        <authorList>
            <person name="Cea G.-C."/>
            <person name="William W."/>
        </authorList>
    </citation>
    <scope>NUCLEOTIDE SEQUENCE [LARGE SCALE GENOMIC DNA]</scope>
    <source>
        <strain evidence="13">DB21MT 5</strain>
    </source>
</reference>
<dbReference type="Proteomes" id="UP000250163">
    <property type="component" value="Chromosome MORIYA"/>
</dbReference>
<dbReference type="InterPro" id="IPR045851">
    <property type="entry name" value="AMP-bd_C_sf"/>
</dbReference>